<dbReference type="Pfam" id="PF00486">
    <property type="entry name" value="Trans_reg_C"/>
    <property type="match status" value="1"/>
</dbReference>
<evidence type="ECO:0000256" key="5">
    <source>
        <dbReference type="ARBA" id="ARBA00023163"/>
    </source>
</evidence>
<keyword evidence="5" id="KW-0804">Transcription</keyword>
<dbReference type="InterPro" id="IPR039420">
    <property type="entry name" value="WalR-like"/>
</dbReference>
<evidence type="ECO:0000313" key="10">
    <source>
        <dbReference type="EMBL" id="RUO72049.1"/>
    </source>
</evidence>
<evidence type="ECO:0000256" key="6">
    <source>
        <dbReference type="PROSITE-ProRule" id="PRU00169"/>
    </source>
</evidence>
<dbReference type="CDD" id="cd00383">
    <property type="entry name" value="trans_reg_C"/>
    <property type="match status" value="1"/>
</dbReference>
<dbReference type="Gene3D" id="1.10.10.10">
    <property type="entry name" value="Winged helix-like DNA-binding domain superfamily/Winged helix DNA-binding domain"/>
    <property type="match status" value="1"/>
</dbReference>
<dbReference type="GO" id="GO:0000976">
    <property type="term" value="F:transcription cis-regulatory region binding"/>
    <property type="evidence" value="ECO:0007669"/>
    <property type="project" value="TreeGrafter"/>
</dbReference>
<evidence type="ECO:0000256" key="4">
    <source>
        <dbReference type="ARBA" id="ARBA00023125"/>
    </source>
</evidence>
<dbReference type="Pfam" id="PF00072">
    <property type="entry name" value="Response_reg"/>
    <property type="match status" value="1"/>
</dbReference>
<dbReference type="InterPro" id="IPR001789">
    <property type="entry name" value="Sig_transdc_resp-reg_receiver"/>
</dbReference>
<dbReference type="GO" id="GO:0005829">
    <property type="term" value="C:cytosol"/>
    <property type="evidence" value="ECO:0007669"/>
    <property type="project" value="TreeGrafter"/>
</dbReference>
<dbReference type="RefSeq" id="WP_026860710.1">
    <property type="nucleotide sequence ID" value="NZ_PIQE01000003.1"/>
</dbReference>
<keyword evidence="4 7" id="KW-0238">DNA-binding</keyword>
<keyword evidence="2" id="KW-0902">Two-component regulatory system</keyword>
<accession>A0A432Z2I3</accession>
<feature type="domain" description="OmpR/PhoB-type" evidence="9">
    <location>
        <begin position="128"/>
        <end position="227"/>
    </location>
</feature>
<evidence type="ECO:0000259" key="8">
    <source>
        <dbReference type="PROSITE" id="PS50110"/>
    </source>
</evidence>
<dbReference type="Proteomes" id="UP000287022">
    <property type="component" value="Unassembled WGS sequence"/>
</dbReference>
<evidence type="ECO:0000256" key="7">
    <source>
        <dbReference type="PROSITE-ProRule" id="PRU01091"/>
    </source>
</evidence>
<dbReference type="InterPro" id="IPR001867">
    <property type="entry name" value="OmpR/PhoB-type_DNA-bd"/>
</dbReference>
<dbReference type="InterPro" id="IPR011006">
    <property type="entry name" value="CheY-like_superfamily"/>
</dbReference>
<dbReference type="SMART" id="SM00862">
    <property type="entry name" value="Trans_reg_C"/>
    <property type="match status" value="1"/>
</dbReference>
<dbReference type="PROSITE" id="PS51755">
    <property type="entry name" value="OMPR_PHOB"/>
    <property type="match status" value="1"/>
</dbReference>
<dbReference type="PROSITE" id="PS50110">
    <property type="entry name" value="RESPONSE_REGULATORY"/>
    <property type="match status" value="1"/>
</dbReference>
<evidence type="ECO:0000259" key="9">
    <source>
        <dbReference type="PROSITE" id="PS51755"/>
    </source>
</evidence>
<dbReference type="SUPFAM" id="SSF52172">
    <property type="entry name" value="CheY-like"/>
    <property type="match status" value="1"/>
</dbReference>
<keyword evidence="1 6" id="KW-0597">Phosphoprotein</keyword>
<dbReference type="InterPro" id="IPR036388">
    <property type="entry name" value="WH-like_DNA-bd_sf"/>
</dbReference>
<dbReference type="SUPFAM" id="SSF46894">
    <property type="entry name" value="C-terminal effector domain of the bipartite response regulators"/>
    <property type="match status" value="1"/>
</dbReference>
<comment type="caution">
    <text evidence="10">The sequence shown here is derived from an EMBL/GenBank/DDBJ whole genome shotgun (WGS) entry which is preliminary data.</text>
</comment>
<evidence type="ECO:0000256" key="1">
    <source>
        <dbReference type="ARBA" id="ARBA00022553"/>
    </source>
</evidence>
<proteinExistence type="predicted"/>
<protein>
    <submittedName>
        <fullName evidence="10">DNA-binding response regulator</fullName>
    </submittedName>
</protein>
<keyword evidence="11" id="KW-1185">Reference proteome</keyword>
<dbReference type="Gene3D" id="3.40.50.2300">
    <property type="match status" value="1"/>
</dbReference>
<feature type="modified residue" description="4-aspartylphosphate" evidence="6">
    <location>
        <position position="54"/>
    </location>
</feature>
<evidence type="ECO:0000256" key="3">
    <source>
        <dbReference type="ARBA" id="ARBA00023015"/>
    </source>
</evidence>
<dbReference type="SMART" id="SM00448">
    <property type="entry name" value="REC"/>
    <property type="match status" value="1"/>
</dbReference>
<dbReference type="AlphaFoldDB" id="A0A432Z2I3"/>
<organism evidence="10 11">
    <name type="scientific">Pseudidiomarina sediminum</name>
    <dbReference type="NCBI Taxonomy" id="431675"/>
    <lineage>
        <taxon>Bacteria</taxon>
        <taxon>Pseudomonadati</taxon>
        <taxon>Pseudomonadota</taxon>
        <taxon>Gammaproteobacteria</taxon>
        <taxon>Alteromonadales</taxon>
        <taxon>Idiomarinaceae</taxon>
        <taxon>Pseudidiomarina</taxon>
    </lineage>
</organism>
<sequence length="229" mass="25636">MANPQLLLVEDDDWLLQGLTFQLRDAGFAVVAVTTLTEAKAQLAQRQFDIIITDIGLPDGSGLELFQSSQQDTFGKIFISSSTSEEARVEGFNSGADDYVCKPIHPEELVLRIKALLRRLSPNNDESHSTLGFLGYQLHPENRLLSCGELSCELSINEHRLLLLLIGHQGKVVNRTTLARAVDAKEHYSEGRALDILMSRLRRKLRFNDACADPIVTYRGKGYLLIERQ</sequence>
<keyword evidence="3" id="KW-0805">Transcription regulation</keyword>
<evidence type="ECO:0000256" key="2">
    <source>
        <dbReference type="ARBA" id="ARBA00023012"/>
    </source>
</evidence>
<dbReference type="PANTHER" id="PTHR48111:SF1">
    <property type="entry name" value="TWO-COMPONENT RESPONSE REGULATOR ORR33"/>
    <property type="match status" value="1"/>
</dbReference>
<evidence type="ECO:0000313" key="11">
    <source>
        <dbReference type="Proteomes" id="UP000287022"/>
    </source>
</evidence>
<name>A0A432Z2I3_9GAMM</name>
<dbReference type="Gene3D" id="6.10.250.690">
    <property type="match status" value="1"/>
</dbReference>
<dbReference type="GO" id="GO:0000156">
    <property type="term" value="F:phosphorelay response regulator activity"/>
    <property type="evidence" value="ECO:0007669"/>
    <property type="project" value="TreeGrafter"/>
</dbReference>
<dbReference type="GO" id="GO:0032993">
    <property type="term" value="C:protein-DNA complex"/>
    <property type="evidence" value="ECO:0007669"/>
    <property type="project" value="TreeGrafter"/>
</dbReference>
<feature type="DNA-binding region" description="OmpR/PhoB-type" evidence="7">
    <location>
        <begin position="128"/>
        <end position="227"/>
    </location>
</feature>
<reference evidence="11" key="1">
    <citation type="journal article" date="2018" name="Front. Microbiol.">
        <title>Genome-Based Analysis Reveals the Taxonomy and Diversity of the Family Idiomarinaceae.</title>
        <authorList>
            <person name="Liu Y."/>
            <person name="Lai Q."/>
            <person name="Shao Z."/>
        </authorList>
    </citation>
    <scope>NUCLEOTIDE SEQUENCE [LARGE SCALE GENOMIC DNA]</scope>
    <source>
        <strain evidence="11">c121</strain>
    </source>
</reference>
<dbReference type="InterPro" id="IPR016032">
    <property type="entry name" value="Sig_transdc_resp-reg_C-effctor"/>
</dbReference>
<dbReference type="PANTHER" id="PTHR48111">
    <property type="entry name" value="REGULATOR OF RPOS"/>
    <property type="match status" value="1"/>
</dbReference>
<feature type="domain" description="Response regulatory" evidence="8">
    <location>
        <begin position="5"/>
        <end position="117"/>
    </location>
</feature>
<dbReference type="EMBL" id="PIQE01000003">
    <property type="protein sequence ID" value="RUO72049.1"/>
    <property type="molecule type" value="Genomic_DNA"/>
</dbReference>
<gene>
    <name evidence="10" type="ORF">CWI80_09620</name>
</gene>
<dbReference type="STRING" id="1122124.GCA_000423165_01995"/>
<dbReference type="GO" id="GO:0006355">
    <property type="term" value="P:regulation of DNA-templated transcription"/>
    <property type="evidence" value="ECO:0007669"/>
    <property type="project" value="InterPro"/>
</dbReference>